<dbReference type="EMBL" id="JAFCJH010000007">
    <property type="protein sequence ID" value="MBR0795644.1"/>
    <property type="molecule type" value="Genomic_DNA"/>
</dbReference>
<comment type="caution">
    <text evidence="1">The sequence shown here is derived from an EMBL/GenBank/DDBJ whole genome shotgun (WGS) entry which is preliminary data.</text>
</comment>
<gene>
    <name evidence="1" type="ORF">JQ615_09615</name>
</gene>
<name>A0ABS5FFT8_9BRAD</name>
<reference evidence="2" key="1">
    <citation type="journal article" date="2021" name="ISME J.">
        <title>Evolutionary origin and ecological implication of a unique nif island in free-living Bradyrhizobium lineages.</title>
        <authorList>
            <person name="Tao J."/>
        </authorList>
    </citation>
    <scope>NUCLEOTIDE SEQUENCE [LARGE SCALE GENOMIC DNA]</scope>
    <source>
        <strain evidence="2">SZCCT0434</strain>
    </source>
</reference>
<organism evidence="1 2">
    <name type="scientific">Bradyrhizobium jicamae</name>
    <dbReference type="NCBI Taxonomy" id="280332"/>
    <lineage>
        <taxon>Bacteria</taxon>
        <taxon>Pseudomonadati</taxon>
        <taxon>Pseudomonadota</taxon>
        <taxon>Alphaproteobacteria</taxon>
        <taxon>Hyphomicrobiales</taxon>
        <taxon>Nitrobacteraceae</taxon>
        <taxon>Bradyrhizobium</taxon>
    </lineage>
</organism>
<dbReference type="RefSeq" id="WP_212492389.1">
    <property type="nucleotide sequence ID" value="NZ_JAFCJH010000007.1"/>
</dbReference>
<dbReference type="Proteomes" id="UP001315278">
    <property type="component" value="Unassembled WGS sequence"/>
</dbReference>
<keyword evidence="2" id="KW-1185">Reference proteome</keyword>
<evidence type="ECO:0000313" key="1">
    <source>
        <dbReference type="EMBL" id="MBR0795644.1"/>
    </source>
</evidence>
<sequence length="186" mass="22043">MEYDTLARSLVPSQIEGLHNWIVRKGRFHERNYHLNFMFKQLPSNEKAIKAMMRDEVERVYSILLTREVRRPHSPLAERQMPVFVGCPDLPVPKRDKATRRLVVANDGWHFNGVLVLSSFSRGKFDPEIDFERLRHVFCPTERRLERIWPTRIEYGSMADYTMKALKNGRVDWDDILVLPRSQSEF</sequence>
<protein>
    <submittedName>
        <fullName evidence="1">Uncharacterized protein</fullName>
    </submittedName>
</protein>
<evidence type="ECO:0000313" key="2">
    <source>
        <dbReference type="Proteomes" id="UP001315278"/>
    </source>
</evidence>
<proteinExistence type="predicted"/>
<accession>A0ABS5FFT8</accession>